<evidence type="ECO:0000259" key="3">
    <source>
        <dbReference type="Pfam" id="PF00149"/>
    </source>
</evidence>
<keyword evidence="1" id="KW-0479">Metal-binding</keyword>
<proteinExistence type="predicted"/>
<evidence type="ECO:0000313" key="4">
    <source>
        <dbReference type="EMBL" id="RHJ83132.1"/>
    </source>
</evidence>
<dbReference type="InterPro" id="IPR051158">
    <property type="entry name" value="Metallophosphoesterase_sf"/>
</dbReference>
<dbReference type="OrthoDB" id="9780884at2"/>
<dbReference type="RefSeq" id="WP_118336717.1">
    <property type="nucleotide sequence ID" value="NZ_QRMS01000010.1"/>
</dbReference>
<keyword evidence="5" id="KW-1185">Reference proteome</keyword>
<name>A0A415DT80_9FIRM</name>
<comment type="caution">
    <text evidence="4">The sequence shown here is derived from an EMBL/GenBank/DDBJ whole genome shotgun (WGS) entry which is preliminary data.</text>
</comment>
<dbReference type="GO" id="GO:0008758">
    <property type="term" value="F:UDP-2,3-diacylglucosamine hydrolase activity"/>
    <property type="evidence" value="ECO:0007669"/>
    <property type="project" value="TreeGrafter"/>
</dbReference>
<dbReference type="STRING" id="1776384.GCA_900086585_00294"/>
<dbReference type="AlphaFoldDB" id="A0A415DT80"/>
<feature type="domain" description="Calcineurin-like phosphoesterase" evidence="3">
    <location>
        <begin position="50"/>
        <end position="231"/>
    </location>
</feature>
<dbReference type="SUPFAM" id="SSF56300">
    <property type="entry name" value="Metallo-dependent phosphatases"/>
    <property type="match status" value="1"/>
</dbReference>
<dbReference type="GO" id="GO:0046872">
    <property type="term" value="F:metal ion binding"/>
    <property type="evidence" value="ECO:0007669"/>
    <property type="project" value="UniProtKB-KW"/>
</dbReference>
<dbReference type="PANTHER" id="PTHR31302">
    <property type="entry name" value="TRANSMEMBRANE PROTEIN WITH METALLOPHOSPHOESTERASE DOMAIN-RELATED"/>
    <property type="match status" value="1"/>
</dbReference>
<dbReference type="Proteomes" id="UP000284841">
    <property type="component" value="Unassembled WGS sequence"/>
</dbReference>
<evidence type="ECO:0000256" key="2">
    <source>
        <dbReference type="ARBA" id="ARBA00022801"/>
    </source>
</evidence>
<dbReference type="Gene3D" id="3.60.21.10">
    <property type="match status" value="1"/>
</dbReference>
<gene>
    <name evidence="4" type="ORF">DW099_19235</name>
</gene>
<dbReference type="GO" id="GO:0009245">
    <property type="term" value="P:lipid A biosynthetic process"/>
    <property type="evidence" value="ECO:0007669"/>
    <property type="project" value="TreeGrafter"/>
</dbReference>
<dbReference type="Pfam" id="PF00149">
    <property type="entry name" value="Metallophos"/>
    <property type="match status" value="1"/>
</dbReference>
<dbReference type="GO" id="GO:0016020">
    <property type="term" value="C:membrane"/>
    <property type="evidence" value="ECO:0007669"/>
    <property type="project" value="GOC"/>
</dbReference>
<accession>A0A415DT80</accession>
<evidence type="ECO:0000313" key="5">
    <source>
        <dbReference type="Proteomes" id="UP000284841"/>
    </source>
</evidence>
<keyword evidence="2" id="KW-0378">Hydrolase</keyword>
<dbReference type="EMBL" id="QRMS01000010">
    <property type="protein sequence ID" value="RHJ83132.1"/>
    <property type="molecule type" value="Genomic_DNA"/>
</dbReference>
<sequence length="295" mass="33143">MRINKTMIKILTVFSVLLALALFVCWNNKSLVVTKYQYRSKQVPEQFEGFRITQISDLQSEYFGQHQKKLLDKTAETKPDIIVFTGDLLDRNHTSYEASLEAISGLVEIAPVYYVNGNHELALPEQRMKAFYDELRQMGVNVLFDETTAVQRSKQQIHLIGISEYTLYASKTSIGRTATAYDPSVITDMVDRLTEGIGTDELTIMLTHEPQFLDAYADDKVDLVFAGHAHGGQIRLPFTEGLFAPGQGTLPKLTSGMHKKEGTTMVISRGLGNSVFPFRFLNRPEIVVVDLNRGS</sequence>
<evidence type="ECO:0000256" key="1">
    <source>
        <dbReference type="ARBA" id="ARBA00022723"/>
    </source>
</evidence>
<dbReference type="InterPro" id="IPR029052">
    <property type="entry name" value="Metallo-depent_PP-like"/>
</dbReference>
<dbReference type="PANTHER" id="PTHR31302:SF31">
    <property type="entry name" value="PHOSPHODIESTERASE YAEI"/>
    <property type="match status" value="1"/>
</dbReference>
<dbReference type="InterPro" id="IPR004843">
    <property type="entry name" value="Calcineurin-like_PHP"/>
</dbReference>
<reference evidence="4 5" key="1">
    <citation type="submission" date="2018-08" db="EMBL/GenBank/DDBJ databases">
        <title>A genome reference for cultivated species of the human gut microbiota.</title>
        <authorList>
            <person name="Zou Y."/>
            <person name="Xue W."/>
            <person name="Luo G."/>
        </authorList>
    </citation>
    <scope>NUCLEOTIDE SEQUENCE [LARGE SCALE GENOMIC DNA]</scope>
    <source>
        <strain evidence="4 5">AM07-24</strain>
    </source>
</reference>
<protein>
    <submittedName>
        <fullName evidence="4">Metallophosphoesterase</fullName>
    </submittedName>
</protein>
<organism evidence="4 5">
    <name type="scientific">Emergencia timonensis</name>
    <dbReference type="NCBI Taxonomy" id="1776384"/>
    <lineage>
        <taxon>Bacteria</taxon>
        <taxon>Bacillati</taxon>
        <taxon>Bacillota</taxon>
        <taxon>Clostridia</taxon>
        <taxon>Peptostreptococcales</taxon>
        <taxon>Anaerovoracaceae</taxon>
        <taxon>Emergencia</taxon>
    </lineage>
</organism>